<dbReference type="Pfam" id="PF01535">
    <property type="entry name" value="PPR"/>
    <property type="match status" value="1"/>
</dbReference>
<dbReference type="SUPFAM" id="SSF48452">
    <property type="entry name" value="TPR-like"/>
    <property type="match status" value="4"/>
</dbReference>
<feature type="region of interest" description="Disordered" evidence="1">
    <location>
        <begin position="1"/>
        <end position="25"/>
    </location>
</feature>
<dbReference type="InterPro" id="IPR002885">
    <property type="entry name" value="PPR_rpt"/>
</dbReference>
<dbReference type="Gene3D" id="1.25.40.10">
    <property type="entry name" value="Tetratricopeptide repeat domain"/>
    <property type="match status" value="5"/>
</dbReference>
<dbReference type="PANTHER" id="PTHR19959:SF119">
    <property type="entry name" value="FUNGAL LIPASE-LIKE DOMAIN-CONTAINING PROTEIN"/>
    <property type="match status" value="1"/>
</dbReference>
<dbReference type="SUPFAM" id="SSF81301">
    <property type="entry name" value="Nucleotidyltransferase"/>
    <property type="match status" value="1"/>
</dbReference>
<sequence length="1341" mass="151091">MAKEFTANEKATENKPESESGESSAFHELLSKGSNAFSKDDLTTAELHYSTALKLVYQGAKKEEVRICFEELGNIYVEYGKRSKCGEDFTKATALYNAALTRLTSTEAKLRQHLISRIKEAERHFLSSVLQEDSPVDLPNYDNDMKHKALLEKIRDDCKEVIVQVDFECDPGLMPLNPEERVALEKRRTNLISTLFRKISEDMTNFIRMLIEECTLVLGNAPCRFAVIGLGSLARNEMTPYSDLEFAILLEEGAKTESNLVYFRNITRYLHLKVLNLGETILPSMSITSLNDFYSGDPSRMWFFDDGPKGFSFDGAMPWASKSPFGRKKSQTKEALELIKTPEEMAALQSEQVAIKEGYHLADVMATSMFITGDEELVKVYNVKVKERLQASSGEDMWTNGSKRGFECLNETFQDFSINLDWHEAGKVFNVKKELYRFPSLVLNSLTLYYNLDTRNTWDVVEEMQGKQLITEDEAHNLSFVLAVASELRLRSYLGKDEQRERMTGLPSEIMEPDLAESVTAKAGPRTKLDKVFHIPNPDIVFRFFMTVLPLQKAIEEFLFKKSPKEVNILSNHNLYDGRPETKATIHIRLLEFEKAKSCLESVVCQVEDELERGNVTESPGLFETLSILGNVCLELGEVEQAVEYLDKAAQVLEVKYNDVTTNMEFARSYSDRGNAWSSLGEYKKSLSFYQQSLSIKIAVHGERSPGIDIAVSFNEIACAYQQMKDLEQAIVFYEKSLEIVKEVDKTRVTSYYCVALNNLLSAYAQRGDIQKALDRYNELFETLTTLFGTGVLHPYLATSLNNLASAHHDVGEYEQAASLYEQSLSIRQRLYGRSEVHPEIATLLYNLGHCYSGVSDHDRAVKYFREALQMRKLLYGKQISHPHIATTLSSLGSALLDQKDLPGALETYDEALQLLRVIHKDNFAHRDLCAVLNNLGFVHTELNNFKTAAGYLEEAHMHWSKICVNDKPHEDFASCLNNLGNAYRNLGHYKEAYECCRKGLEMRRSLSEGKDGLKNAPLAKSFIDTGHCCVSLGDSENALSYYQRALEMRKEMNFDVAAAHSEVASGYSRLGRPLEAIKCYEEVIRLDEKKYGAGNVPDSTISTNLCNLGSEYIVTEEYGKAAEMLEKALEILKRMLGSGASVELASTLNNLGTVYRNLKKSEKALSYLEEALAVKKQLYGKDRAHLETAKTLTNLGNLCSQLGHFQKAIDYFSESLDMKYALYGANAIHQSIAVTLGNMGNVYYQMSQYENAVAYIKDALQRFGDAESCNREVALNLYNLGQAYESLANLPAACECYEKSLRIMVQVFGESHPLVRRVLLSLLSIRGMAQLQASQANISG</sequence>
<organism evidence="2 3">
    <name type="scientific">Paramuricea clavata</name>
    <name type="common">Red gorgonian</name>
    <name type="synonym">Violescent sea-whip</name>
    <dbReference type="NCBI Taxonomy" id="317549"/>
    <lineage>
        <taxon>Eukaryota</taxon>
        <taxon>Metazoa</taxon>
        <taxon>Cnidaria</taxon>
        <taxon>Anthozoa</taxon>
        <taxon>Octocorallia</taxon>
        <taxon>Malacalcyonacea</taxon>
        <taxon>Plexauridae</taxon>
        <taxon>Paramuricea</taxon>
    </lineage>
</organism>
<gene>
    <name evidence="2" type="ORF">PACLA_8A070237</name>
</gene>
<evidence type="ECO:0000313" key="3">
    <source>
        <dbReference type="Proteomes" id="UP001152795"/>
    </source>
</evidence>
<accession>A0A6S7ILV0</accession>
<reference evidence="2" key="1">
    <citation type="submission" date="2020-04" db="EMBL/GenBank/DDBJ databases">
        <authorList>
            <person name="Alioto T."/>
            <person name="Alioto T."/>
            <person name="Gomez Garrido J."/>
        </authorList>
    </citation>
    <scope>NUCLEOTIDE SEQUENCE</scope>
    <source>
        <strain evidence="2">A484AB</strain>
    </source>
</reference>
<dbReference type="OrthoDB" id="5986190at2759"/>
<feature type="compositionally biased region" description="Basic and acidic residues" evidence="1">
    <location>
        <begin position="1"/>
        <end position="18"/>
    </location>
</feature>
<keyword evidence="3" id="KW-1185">Reference proteome</keyword>
<dbReference type="PROSITE" id="PS50293">
    <property type="entry name" value="TPR_REGION"/>
    <property type="match status" value="1"/>
</dbReference>
<protein>
    <submittedName>
        <fullName evidence="2">Tetratricopeptide repeat 28-like</fullName>
    </submittedName>
</protein>
<dbReference type="InterPro" id="IPR043519">
    <property type="entry name" value="NT_sf"/>
</dbReference>
<dbReference type="Pfam" id="PF03445">
    <property type="entry name" value="DUF294"/>
    <property type="match status" value="1"/>
</dbReference>
<name>A0A6S7ILV0_PARCT</name>
<dbReference type="Pfam" id="PF13424">
    <property type="entry name" value="TPR_12"/>
    <property type="match status" value="6"/>
</dbReference>
<dbReference type="SMART" id="SM00028">
    <property type="entry name" value="TPR"/>
    <property type="match status" value="17"/>
</dbReference>
<dbReference type="InterPro" id="IPR011990">
    <property type="entry name" value="TPR-like_helical_dom_sf"/>
</dbReference>
<dbReference type="GO" id="GO:0008773">
    <property type="term" value="F:[protein-PII] uridylyltransferase activity"/>
    <property type="evidence" value="ECO:0007669"/>
    <property type="project" value="InterPro"/>
</dbReference>
<evidence type="ECO:0000256" key="1">
    <source>
        <dbReference type="SAM" id="MobiDB-lite"/>
    </source>
</evidence>
<dbReference type="Pfam" id="PF13374">
    <property type="entry name" value="TPR_10"/>
    <property type="match status" value="2"/>
</dbReference>
<dbReference type="Proteomes" id="UP001152795">
    <property type="component" value="Unassembled WGS sequence"/>
</dbReference>
<dbReference type="EMBL" id="CACRXK020009623">
    <property type="protein sequence ID" value="CAB4017610.1"/>
    <property type="molecule type" value="Genomic_DNA"/>
</dbReference>
<dbReference type="PROSITE" id="PS50005">
    <property type="entry name" value="TPR"/>
    <property type="match status" value="11"/>
</dbReference>
<evidence type="ECO:0000313" key="2">
    <source>
        <dbReference type="EMBL" id="CAB4017610.1"/>
    </source>
</evidence>
<dbReference type="InterPro" id="IPR005105">
    <property type="entry name" value="GlnD_Uridyltrans_N"/>
</dbReference>
<comment type="caution">
    <text evidence="2">The sequence shown here is derived from an EMBL/GenBank/DDBJ whole genome shotgun (WGS) entry which is preliminary data.</text>
</comment>
<dbReference type="PANTHER" id="PTHR19959">
    <property type="entry name" value="KINESIN LIGHT CHAIN"/>
    <property type="match status" value="1"/>
</dbReference>
<dbReference type="InterPro" id="IPR019734">
    <property type="entry name" value="TPR_rpt"/>
</dbReference>
<proteinExistence type="predicted"/>